<proteinExistence type="predicted"/>
<gene>
    <name evidence="1" type="ORF">N7U68_10915</name>
</gene>
<dbReference type="RefSeq" id="WP_263046818.1">
    <property type="nucleotide sequence ID" value="NZ_CP106738.1"/>
</dbReference>
<accession>A0ABY6D8Z2</accession>
<reference evidence="1" key="1">
    <citation type="submission" date="2022-10" db="EMBL/GenBank/DDBJ databases">
        <title>Roseovarius pelagicus sp. nov., isolated from Arctic seawater.</title>
        <authorList>
            <person name="Hong Y.W."/>
            <person name="Hwang C.Y."/>
        </authorList>
    </citation>
    <scope>NUCLEOTIDE SEQUENCE</scope>
    <source>
        <strain evidence="1">HL-MP18</strain>
    </source>
</reference>
<sequence>MHHVGRAYTNGVCPFLQRRGTASTMLREWDARGGLDERGLLVGYSSSVYRGADPVPCDLWVHHAFQGKTFFVLDALPAGTIVEAARLTFSTRSMPLLDSGVASNPCRYRIGTANGLSTAAYDFDRDASGLIATRATRPGNTLAGGAVDVTRSVAEWVNRGSADNWFVFSIEDGRALIEHSEDDQTAYCTMYVDDVALEVTALISPVP</sequence>
<name>A0ABY6D8Z2_9RHOB</name>
<keyword evidence="2" id="KW-1185">Reference proteome</keyword>
<organism evidence="1 2">
    <name type="scientific">Roseovarius pelagicus</name>
    <dbReference type="NCBI Taxonomy" id="2980108"/>
    <lineage>
        <taxon>Bacteria</taxon>
        <taxon>Pseudomonadati</taxon>
        <taxon>Pseudomonadota</taxon>
        <taxon>Alphaproteobacteria</taxon>
        <taxon>Rhodobacterales</taxon>
        <taxon>Roseobacteraceae</taxon>
        <taxon>Roseovarius</taxon>
    </lineage>
</organism>
<protein>
    <recommendedName>
        <fullName evidence="3">RES domain-containing protein</fullName>
    </recommendedName>
</protein>
<evidence type="ECO:0000313" key="1">
    <source>
        <dbReference type="EMBL" id="UXX81648.1"/>
    </source>
</evidence>
<dbReference type="EMBL" id="CP106738">
    <property type="protein sequence ID" value="UXX81648.1"/>
    <property type="molecule type" value="Genomic_DNA"/>
</dbReference>
<evidence type="ECO:0008006" key="3">
    <source>
        <dbReference type="Google" id="ProtNLM"/>
    </source>
</evidence>
<dbReference type="Proteomes" id="UP001064087">
    <property type="component" value="Chromosome"/>
</dbReference>
<evidence type="ECO:0000313" key="2">
    <source>
        <dbReference type="Proteomes" id="UP001064087"/>
    </source>
</evidence>